<feature type="domain" description="GAF" evidence="4">
    <location>
        <begin position="1944"/>
        <end position="2110"/>
    </location>
</feature>
<feature type="compositionally biased region" description="Basic and acidic residues" evidence="3">
    <location>
        <begin position="45"/>
        <end position="57"/>
    </location>
</feature>
<dbReference type="SMART" id="SM00065">
    <property type="entry name" value="GAF"/>
    <property type="match status" value="3"/>
</dbReference>
<name>A0A0S4JJ06_BODSA</name>
<feature type="region of interest" description="Disordered" evidence="3">
    <location>
        <begin position="976"/>
        <end position="1039"/>
    </location>
</feature>
<dbReference type="PANTHER" id="PTHR11575">
    <property type="entry name" value="5'-NUCLEOTIDASE-RELATED"/>
    <property type="match status" value="1"/>
</dbReference>
<dbReference type="Gene3D" id="3.60.21.10">
    <property type="match status" value="1"/>
</dbReference>
<evidence type="ECO:0000256" key="3">
    <source>
        <dbReference type="SAM" id="MobiDB-lite"/>
    </source>
</evidence>
<dbReference type="SUPFAM" id="SSF56300">
    <property type="entry name" value="Metallo-dependent phosphatases"/>
    <property type="match status" value="1"/>
</dbReference>
<feature type="region of interest" description="Disordered" evidence="3">
    <location>
        <begin position="2387"/>
        <end position="2407"/>
    </location>
</feature>
<evidence type="ECO:0000256" key="1">
    <source>
        <dbReference type="ARBA" id="ARBA00006654"/>
    </source>
</evidence>
<feature type="compositionally biased region" description="Polar residues" evidence="3">
    <location>
        <begin position="88"/>
        <end position="102"/>
    </location>
</feature>
<dbReference type="Gene3D" id="3.90.780.10">
    <property type="entry name" value="5'-Nucleotidase, C-terminal domain"/>
    <property type="match status" value="1"/>
</dbReference>
<feature type="region of interest" description="Disordered" evidence="3">
    <location>
        <begin position="697"/>
        <end position="805"/>
    </location>
</feature>
<dbReference type="InterPro" id="IPR008334">
    <property type="entry name" value="5'-Nucleotdase_C"/>
</dbReference>
<feature type="compositionally biased region" description="Polar residues" evidence="3">
    <location>
        <begin position="268"/>
        <end position="299"/>
    </location>
</feature>
<feature type="region of interest" description="Disordered" evidence="3">
    <location>
        <begin position="1"/>
        <end position="21"/>
    </location>
</feature>
<feature type="region of interest" description="Disordered" evidence="3">
    <location>
        <begin position="143"/>
        <end position="304"/>
    </location>
</feature>
<dbReference type="PANTHER" id="PTHR11575:SF48">
    <property type="entry name" value="5'-NUCLEOTIDASE"/>
    <property type="match status" value="1"/>
</dbReference>
<dbReference type="InterPro" id="IPR004843">
    <property type="entry name" value="Calcineurin-like_PHP"/>
</dbReference>
<keyword evidence="6" id="KW-1185">Reference proteome</keyword>
<feature type="compositionally biased region" description="Polar residues" evidence="3">
    <location>
        <begin position="209"/>
        <end position="240"/>
    </location>
</feature>
<comment type="similarity">
    <text evidence="1">Belongs to the 5'-nucleotidase family.</text>
</comment>
<organism evidence="5 6">
    <name type="scientific">Bodo saltans</name>
    <name type="common">Flagellated protozoan</name>
    <dbReference type="NCBI Taxonomy" id="75058"/>
    <lineage>
        <taxon>Eukaryota</taxon>
        <taxon>Discoba</taxon>
        <taxon>Euglenozoa</taxon>
        <taxon>Kinetoplastea</taxon>
        <taxon>Metakinetoplastina</taxon>
        <taxon>Eubodonida</taxon>
        <taxon>Bodonidae</taxon>
        <taxon>Bodo</taxon>
    </lineage>
</organism>
<reference evidence="6" key="1">
    <citation type="submission" date="2015-09" db="EMBL/GenBank/DDBJ databases">
        <authorList>
            <consortium name="Pathogen Informatics"/>
        </authorList>
    </citation>
    <scope>NUCLEOTIDE SEQUENCE [LARGE SCALE GENOMIC DNA]</scope>
    <source>
        <strain evidence="6">Lake Konstanz</strain>
    </source>
</reference>
<sequence length="2407" mass="259953">MTYQPQPASTTSRTCDHTTPSPAMTLRAMYARCSDSEPIVFADDTTPRDRTPTDEQHSSPNSPPSRVGSSSPLASSDRNYNNRRQHDATQQQQPAAVVNDTQLMKAVRCRSSPAATNTSSTTTTNRPPSAGQYAVGALRAQLTRPTSASRIHVEKTPQPALVSSSSLLLEQRQHPLYHPRPPSASRTQQQHHLPPVTTTSVVGGATTSFCSNTDSPRSALSTQASMNATSEQQSINSQAGNPYAPSEKKKPPVTTTSVVVGGTTTTSFCSNNDSPRSAISTQASMNATSEQQSINSQAGNPYAPSAAVRSVGSSSILTALRTFSSSELSHNNAVNAAAAAANHVTMRRLDSSTRRAIASSSTASPRLQVPSVDDASTSPIGFSISHLTSNNTPNNELQGMPLGMSAMTSSSSAATQPHHPNSIVISSSSASGGGQPQQHKIVVPLTDKHVPAATVAKLPIAGDSSFGARSSDETPPMQRVLTALPLITTGSSGNNNNSNNAPLQLQKPALESSSSTTPDGKQTRMVFASWVPMTLEGSTEGILVSPMHPIHRVAEAVTTNRRIEEFLQTVEGGDGSISPSNPVQDFLTNSIEAAMAVSGLSKPPTELDDLTVSMRPLSVHYLWLLFRVYVRLRMFVHRWRRLHLRKPDGTAFSAKQKDQVQELMTTLDSANWVHVFNIRWQEKQIGITVDGGVVSSNTPTTSSNCSSAAGVLAATGSPNTRGGGGVADEDDNEDETTTPIPFSSSPLDEGSSSTTGTTASNAVITTTIHVPDIPVYNNTNRRRGSRDRSSGAASTISVRSRTSTARTDGFERAMLHLSTSHLYISSVNSTASWTLRLNDILKVVPKPTGVEIQYAGPPAPVVVAAAAPTAATTAKKKSLQRELYGVVDASVEDVLKVVPKPTGVEIHYAGPPAPAVVAAAAPTAATTAAAAPADVPIIWFDGTQPHQSTKSLLSTSNALSSATAPTVISGEDIAEPANTLKSTPSGYFHFGGNEKETSSRNQRSKSPQSHLFAVHNTSGAASSSGRSPLQPPSTGAAWNGEASTNAAHLVSGSFDNVTATTTTNNNSTSFTTRRIVFHTTDITSITHSILELQAMYLRGFSMSLADRLLLKHQTRTLHIVHFNDVYHLPPFKPATARGVVGGAGRFHTVLAKLRETTNPLVLFSGDFMGPSLMSVITKGKQMVDALNFLGVHYGCFGNHEFDFGLRVLKEVIHGYTQGKHIYTGSQTKWVMSNMVEGDTNDGEPPIPLGGAKPYEITIWNNIKIGILGLCENWLPQCANLQPSEATYLDMFEIGEKLAVYLKEVEGAELVFALTHNRNINDRELAVRCPTIDYIFGGHDHKFKSEPKYRFLKSGQEFEYLSTIEVILAPNRKPKYKIDCIPITYDIKESDYLQGLITRYDAKMAEKLGRVIGKSDVQLDSTEETVRFKEGMLTNFILDVIQSTMETDLAFLGAAAISGKEIMPAGNVTLGDIFGWFPNETKIMTMKLKGSTIKKTLDVMVRELPAEAPSFPHPSQQLRFTINMMRRPPIVEDIFIRGQPLDYNREYLCAVEDFVGIGKAKYKHVAAEGQVILGEDDAVQVVTMVRDFFLKRKASDVDAKEAAALKNVTKIVSSATHIGVDMDMAKSQRFVRSLICELMHCDKSSIFLVNQADQTIHFMPDPKGDQKPTTITMPLGVGLAGSCATLCEVLNIEDCYEDPRFNSAIDRSTGYRTKTMLCVPVLLDGKTCQVVTMVRDFFLKRKASDVDAKEAAALKNVTKIVSSATHIGVDMDMAKSQRFVRSLICELMHCDKSSIFLVNQADQTIHFMPDPKGDQKPTTITMPLGVGLAGSCATLCEVLNIEDCYEDPRFNSAIDRSTGYRTKTMLCVPVLLDGKTCSAVVQAINKDNDALFDEIDEISLRVLGEQVSFQLRYQTIFQESRKELEFHAEWVLDVFRSMTSEVCLDLVSGLRVVQSHSASAFKCDNVRVFRFEDNEDDGAASRSGKPASSQSSGQPGAQPRVLYMEEGLDDETIIVPADIHPNSFIAELARSKTQRLIKDASKMMILRPNDNLSCRSVLGIPLISSIGTCVGFIVAYDKPRGFQHDDEVIGGYLGRISAVAMENCVRLQKILAASSETTLPTVPTLPVDRIRVKGGWATPRRAFKFAKAERAYLLKVGLPMIPMHAFFHSEEKSMFPDTTATMELTVSPSTGGVAMFLAKEPTVVVEGPSEANDNSGNGNSGNGQLAAVKTKSKHNALASLWGKVRRAGGASDADAATYDTSERSSRVPSTNFLPVPGPAAAAAARKRSSITNHSITALFIASSDEKPLGNIESQRTPRPSGMEDEAIQRTPRPTTVEDANPIPPSQRHRSRRFTFSLEDDASTSASAEQLVPAQTFTVEVDAPMPSVGVEEWDTEQQPSEPLAVPVPA</sequence>
<keyword evidence="2" id="KW-0732">Signal</keyword>
<feature type="region of interest" description="Disordered" evidence="3">
    <location>
        <begin position="2305"/>
        <end position="2368"/>
    </location>
</feature>
<evidence type="ECO:0000313" key="5">
    <source>
        <dbReference type="EMBL" id="CUG90526.1"/>
    </source>
</evidence>
<dbReference type="InterPro" id="IPR029016">
    <property type="entry name" value="GAF-like_dom_sf"/>
</dbReference>
<evidence type="ECO:0000256" key="2">
    <source>
        <dbReference type="ARBA" id="ARBA00022729"/>
    </source>
</evidence>
<dbReference type="Pfam" id="PF02872">
    <property type="entry name" value="5_nucleotid_C"/>
    <property type="match status" value="1"/>
</dbReference>
<feature type="compositionally biased region" description="Low complexity" evidence="3">
    <location>
        <begin position="750"/>
        <end position="760"/>
    </location>
</feature>
<dbReference type="OrthoDB" id="10252235at2759"/>
<feature type="compositionally biased region" description="Low complexity" evidence="3">
    <location>
        <begin position="1979"/>
        <end position="1996"/>
    </location>
</feature>
<proteinExistence type="inferred from homology"/>
<feature type="region of interest" description="Disordered" evidence="3">
    <location>
        <begin position="405"/>
        <end position="437"/>
    </location>
</feature>
<dbReference type="SUPFAM" id="SSF55816">
    <property type="entry name" value="5'-nucleotidase (syn. UDP-sugar hydrolase), C-terminal domain"/>
    <property type="match status" value="1"/>
</dbReference>
<feature type="compositionally biased region" description="Low complexity" evidence="3">
    <location>
        <begin position="697"/>
        <end position="707"/>
    </location>
</feature>
<feature type="domain" description="GAF" evidence="4">
    <location>
        <begin position="1771"/>
        <end position="1920"/>
    </location>
</feature>
<dbReference type="InterPro" id="IPR036907">
    <property type="entry name" value="5'-Nucleotdase_C_sf"/>
</dbReference>
<dbReference type="InterPro" id="IPR006179">
    <property type="entry name" value="5_nucleotidase/apyrase"/>
</dbReference>
<feature type="compositionally biased region" description="Polar residues" evidence="3">
    <location>
        <begin position="999"/>
        <end position="1027"/>
    </location>
</feature>
<feature type="compositionally biased region" description="Low complexity" evidence="3">
    <location>
        <begin position="2248"/>
        <end position="2258"/>
    </location>
</feature>
<dbReference type="Pfam" id="PF00149">
    <property type="entry name" value="Metallophos"/>
    <property type="match status" value="1"/>
</dbReference>
<dbReference type="VEuPathDB" id="TriTrypDB:BSAL_27350"/>
<feature type="domain" description="GAF" evidence="4">
    <location>
        <begin position="1622"/>
        <end position="1770"/>
    </location>
</feature>
<feature type="region of interest" description="Disordered" evidence="3">
    <location>
        <begin position="2205"/>
        <end position="2224"/>
    </location>
</feature>
<feature type="region of interest" description="Disordered" evidence="3">
    <location>
        <begin position="37"/>
        <end position="131"/>
    </location>
</feature>
<feature type="region of interest" description="Disordered" evidence="3">
    <location>
        <begin position="2248"/>
        <end position="2274"/>
    </location>
</feature>
<dbReference type="Pfam" id="PF01590">
    <property type="entry name" value="GAF"/>
    <property type="match status" value="2"/>
</dbReference>
<dbReference type="SUPFAM" id="SSF55781">
    <property type="entry name" value="GAF domain-like"/>
    <property type="match status" value="3"/>
</dbReference>
<dbReference type="GO" id="GO:0009166">
    <property type="term" value="P:nucleotide catabolic process"/>
    <property type="evidence" value="ECO:0007669"/>
    <property type="project" value="InterPro"/>
</dbReference>
<evidence type="ECO:0000313" key="6">
    <source>
        <dbReference type="Proteomes" id="UP000051952"/>
    </source>
</evidence>
<dbReference type="Gene3D" id="3.30.450.40">
    <property type="match status" value="3"/>
</dbReference>
<dbReference type="GO" id="GO:0016787">
    <property type="term" value="F:hydrolase activity"/>
    <property type="evidence" value="ECO:0007669"/>
    <property type="project" value="InterPro"/>
</dbReference>
<gene>
    <name evidence="5" type="ORF">BSAL_27350</name>
</gene>
<dbReference type="PRINTS" id="PR01607">
    <property type="entry name" value="APYRASEFAMLY"/>
</dbReference>
<feature type="compositionally biased region" description="Low complexity" evidence="3">
    <location>
        <begin position="110"/>
        <end position="130"/>
    </location>
</feature>
<dbReference type="InterPro" id="IPR029052">
    <property type="entry name" value="Metallo-depent_PP-like"/>
</dbReference>
<protein>
    <submittedName>
        <fullName evidence="5">5'-nucleotidase-like, putative</fullName>
    </submittedName>
</protein>
<feature type="compositionally biased region" description="Polar residues" evidence="3">
    <location>
        <begin position="67"/>
        <end position="79"/>
    </location>
</feature>
<dbReference type="EMBL" id="CYKH01001841">
    <property type="protein sequence ID" value="CUG90526.1"/>
    <property type="molecule type" value="Genomic_DNA"/>
</dbReference>
<dbReference type="Proteomes" id="UP000051952">
    <property type="component" value="Unassembled WGS sequence"/>
</dbReference>
<feature type="compositionally biased region" description="Low complexity" evidence="3">
    <location>
        <begin position="196"/>
        <end position="208"/>
    </location>
</feature>
<feature type="compositionally biased region" description="Polar residues" evidence="3">
    <location>
        <begin position="795"/>
        <end position="805"/>
    </location>
</feature>
<feature type="region of interest" description="Disordered" evidence="3">
    <location>
        <begin position="1976"/>
        <end position="1996"/>
    </location>
</feature>
<feature type="compositionally biased region" description="Acidic residues" evidence="3">
    <location>
        <begin position="727"/>
        <end position="736"/>
    </location>
</feature>
<dbReference type="InterPro" id="IPR003018">
    <property type="entry name" value="GAF"/>
</dbReference>
<feature type="compositionally biased region" description="Low complexity" evidence="3">
    <location>
        <begin position="405"/>
        <end position="415"/>
    </location>
</feature>
<evidence type="ECO:0000259" key="4">
    <source>
        <dbReference type="SMART" id="SM00065"/>
    </source>
</evidence>
<accession>A0A0S4JJ06</accession>
<feature type="compositionally biased region" description="Low complexity" evidence="3">
    <location>
        <begin position="253"/>
        <end position="267"/>
    </location>
</feature>